<dbReference type="RefSeq" id="WP_069716529.1">
    <property type="nucleotide sequence ID" value="NZ_MJEH01000011.1"/>
</dbReference>
<dbReference type="AlphaFoldDB" id="A0A1E5LHU6"/>
<gene>
    <name evidence="5" type="ORF">BFG57_01170</name>
</gene>
<dbReference type="Pfam" id="PF17853">
    <property type="entry name" value="GGDEF_2"/>
    <property type="match status" value="1"/>
</dbReference>
<sequence length="531" mass="61885">MITIKEMLNLPLFQSMKCVAGKHGQENLVRWLVTLELLDDIDHLQEGELLLTTAYDLHSHPEMKHNLIQKLSQQKLSGIMIQTGYYLEHIPDELIQAAEHLQFPIIEIPKTIPFSSITRSVHQQIMNSQFTQLKYSQEVYEVLTEIAKNNEGLISFAQSISSLIQADIAFFDNNFNKLCSAISHFTTDMTSIQQIIIEESFDQLDHDDIRQHALTENETLIIKKIHSQESIYGYLIAIREEPLTQLEEIAVNHTATIAALEFIKLLKLEEKDIQLKADFLELVLTGNYEDDLTVYSKAEALGYNLTPNDTCVAILKFDNLPTDNEERKKTEHHVQQLILKQLQDHAIEPLFKRMDQQLVMLLTNYYPHRVSIQEMLENVSMQILGTYEMTLSIGIGNYYHHFHDYRYSYKEAQEALYIIKSVWKNNKCLHYGELGLYKLLLPLLENKPLIQDYYESILGGVIQNEKLLETLYVYLEDMRMNNAAETLFIHRHTLKYRINKIEELTKRRFDKFQDRVELELALIIHQVLGGE</sequence>
<dbReference type="InterPro" id="IPR025736">
    <property type="entry name" value="PucR_C-HTH_dom"/>
</dbReference>
<evidence type="ECO:0008006" key="7">
    <source>
        <dbReference type="Google" id="ProtNLM"/>
    </source>
</evidence>
<dbReference type="STRING" id="1305675.BFG57_01170"/>
<evidence type="ECO:0000256" key="1">
    <source>
        <dbReference type="ARBA" id="ARBA00006754"/>
    </source>
</evidence>
<keyword evidence="6" id="KW-1185">Reference proteome</keyword>
<dbReference type="OrthoDB" id="142218at2"/>
<dbReference type="InterPro" id="IPR012914">
    <property type="entry name" value="PucR_dom"/>
</dbReference>
<comment type="caution">
    <text evidence="5">The sequence shown here is derived from an EMBL/GenBank/DDBJ whole genome shotgun (WGS) entry which is preliminary data.</text>
</comment>
<dbReference type="PANTHER" id="PTHR33744">
    <property type="entry name" value="CARBOHYDRATE DIACID REGULATOR"/>
    <property type="match status" value="1"/>
</dbReference>
<protein>
    <recommendedName>
        <fullName evidence="7">PucR family transcriptional regulator</fullName>
    </recommendedName>
</protein>
<dbReference type="Gene3D" id="1.10.10.2840">
    <property type="entry name" value="PucR C-terminal helix-turn-helix domain"/>
    <property type="match status" value="1"/>
</dbReference>
<comment type="similarity">
    <text evidence="1">Belongs to the CdaR family.</text>
</comment>
<dbReference type="InterPro" id="IPR041522">
    <property type="entry name" value="CdaR_GGDEF"/>
</dbReference>
<name>A0A1E5LHU6_9BACI</name>
<evidence type="ECO:0000259" key="2">
    <source>
        <dbReference type="Pfam" id="PF07905"/>
    </source>
</evidence>
<feature type="domain" description="PucR C-terminal helix-turn-helix" evidence="3">
    <location>
        <begin position="467"/>
        <end position="523"/>
    </location>
</feature>
<evidence type="ECO:0000259" key="4">
    <source>
        <dbReference type="Pfam" id="PF17853"/>
    </source>
</evidence>
<proteinExistence type="inferred from homology"/>
<dbReference type="Pfam" id="PF07905">
    <property type="entry name" value="PucR"/>
    <property type="match status" value="1"/>
</dbReference>
<organism evidence="5 6">
    <name type="scientific">Bacillus solimangrovi</name>
    <dbReference type="NCBI Taxonomy" id="1305675"/>
    <lineage>
        <taxon>Bacteria</taxon>
        <taxon>Bacillati</taxon>
        <taxon>Bacillota</taxon>
        <taxon>Bacilli</taxon>
        <taxon>Bacillales</taxon>
        <taxon>Bacillaceae</taxon>
        <taxon>Bacillus</taxon>
    </lineage>
</organism>
<dbReference type="InterPro" id="IPR042070">
    <property type="entry name" value="PucR_C-HTH_sf"/>
</dbReference>
<reference evidence="5 6" key="1">
    <citation type="submission" date="2016-08" db="EMBL/GenBank/DDBJ databases">
        <title>Genome of Bacillus solimangrovi GH2-4.</title>
        <authorList>
            <person name="Lim S."/>
            <person name="Kim B.-C."/>
        </authorList>
    </citation>
    <scope>NUCLEOTIDE SEQUENCE [LARGE SCALE GENOMIC DNA]</scope>
    <source>
        <strain evidence="5 6">GH2-4</strain>
    </source>
</reference>
<dbReference type="InterPro" id="IPR051448">
    <property type="entry name" value="CdaR-like_regulators"/>
</dbReference>
<dbReference type="Proteomes" id="UP000095209">
    <property type="component" value="Unassembled WGS sequence"/>
</dbReference>
<evidence type="ECO:0000259" key="3">
    <source>
        <dbReference type="Pfam" id="PF13556"/>
    </source>
</evidence>
<dbReference type="PANTHER" id="PTHR33744:SF1">
    <property type="entry name" value="DNA-BINDING TRANSCRIPTIONAL ACTIVATOR ADER"/>
    <property type="match status" value="1"/>
</dbReference>
<accession>A0A1E5LHU6</accession>
<dbReference type="Pfam" id="PF13556">
    <property type="entry name" value="HTH_30"/>
    <property type="match status" value="1"/>
</dbReference>
<feature type="domain" description="Purine catabolism PurC-like" evidence="2">
    <location>
        <begin position="6"/>
        <end position="125"/>
    </location>
</feature>
<evidence type="ECO:0000313" key="6">
    <source>
        <dbReference type="Proteomes" id="UP000095209"/>
    </source>
</evidence>
<evidence type="ECO:0000313" key="5">
    <source>
        <dbReference type="EMBL" id="OEH93626.1"/>
    </source>
</evidence>
<dbReference type="EMBL" id="MJEH01000011">
    <property type="protein sequence ID" value="OEH93626.1"/>
    <property type="molecule type" value="Genomic_DNA"/>
</dbReference>
<feature type="domain" description="CdaR GGDEF-like" evidence="4">
    <location>
        <begin position="286"/>
        <end position="416"/>
    </location>
</feature>